<gene>
    <name evidence="1" type="ORF">NYG90_10365</name>
</gene>
<evidence type="ECO:0000313" key="1">
    <source>
        <dbReference type="EMBL" id="MDL0083062.1"/>
    </source>
</evidence>
<dbReference type="EMBL" id="JANURN010000016">
    <property type="protein sequence ID" value="MDL0083062.1"/>
    <property type="molecule type" value="Genomic_DNA"/>
</dbReference>
<proteinExistence type="predicted"/>
<comment type="caution">
    <text evidence="1">The sequence shown here is derived from an EMBL/GenBank/DDBJ whole genome shotgun (WGS) entry which is preliminary data.</text>
</comment>
<evidence type="ECO:0000313" key="2">
    <source>
        <dbReference type="Proteomes" id="UP001173802"/>
    </source>
</evidence>
<keyword evidence="2" id="KW-1185">Reference proteome</keyword>
<reference evidence="1 2" key="1">
    <citation type="journal article" date="2023" name="Microorganisms">
        <title>Isolation and Genomic Characteristics of Cat-Borne Campylobacter felis sp. nov. and Sheep-Borne Campylobacter ovis sp. nov.</title>
        <authorList>
            <person name="Wang H."/>
            <person name="Li Y."/>
            <person name="Gu Y."/>
            <person name="Zhou G."/>
            <person name="Chen X."/>
            <person name="Zhang X."/>
            <person name="Shao Z."/>
            <person name="Zhang J."/>
            <person name="Zhang M."/>
        </authorList>
    </citation>
    <scope>NUCLEOTIDE SEQUENCE [LARGE SCALE GENOMIC DNA]</scope>
    <source>
        <strain evidence="1 2">XJK30-2</strain>
    </source>
</reference>
<protein>
    <submittedName>
        <fullName evidence="1">Uncharacterized protein</fullName>
    </submittedName>
</protein>
<dbReference type="Proteomes" id="UP001173802">
    <property type="component" value="Unassembled WGS sequence"/>
</dbReference>
<name>A0ACC6FWC5_9HELI</name>
<sequence>MKPEKRVAFVDCCDDGIRDKVCPILEEHFKLVFDEIAPEYVFYSAFQYLRLCHRL</sequence>
<accession>A0ACC6FWC5</accession>
<organism evidence="1 2">
    <name type="scientific">Helicobacter zhangjianzhongii</name>
    <dbReference type="NCBI Taxonomy" id="2974574"/>
    <lineage>
        <taxon>Bacteria</taxon>
        <taxon>Pseudomonadati</taxon>
        <taxon>Campylobacterota</taxon>
        <taxon>Epsilonproteobacteria</taxon>
        <taxon>Campylobacterales</taxon>
        <taxon>Helicobacteraceae</taxon>
        <taxon>Helicobacter</taxon>
    </lineage>
</organism>